<proteinExistence type="inferred from homology"/>
<comment type="caution">
    <text evidence="3">The sequence shown here is derived from an EMBL/GenBank/DDBJ whole genome shotgun (WGS) entry which is preliminary data.</text>
</comment>
<reference evidence="4" key="1">
    <citation type="journal article" date="2019" name="Int. J. Syst. Evol. Microbiol.">
        <title>The Global Catalogue of Microorganisms (GCM) 10K type strain sequencing project: providing services to taxonomists for standard genome sequencing and annotation.</title>
        <authorList>
            <consortium name="The Broad Institute Genomics Platform"/>
            <consortium name="The Broad Institute Genome Sequencing Center for Infectious Disease"/>
            <person name="Wu L."/>
            <person name="Ma J."/>
        </authorList>
    </citation>
    <scope>NUCLEOTIDE SEQUENCE [LARGE SCALE GENOMIC DNA]</scope>
    <source>
        <strain evidence="4">CCUG 39402</strain>
    </source>
</reference>
<evidence type="ECO:0000313" key="4">
    <source>
        <dbReference type="Proteomes" id="UP001596270"/>
    </source>
</evidence>
<evidence type="ECO:0000256" key="1">
    <source>
        <dbReference type="HAMAP-Rule" id="MF_01584"/>
    </source>
</evidence>
<dbReference type="PANTHER" id="PTHR38768:SF1">
    <property type="entry name" value="UPF0502 PROTEIN YCEH"/>
    <property type="match status" value="1"/>
</dbReference>
<accession>A0ABW1U4V3</accession>
<dbReference type="InterPro" id="IPR007432">
    <property type="entry name" value="DUF480"/>
</dbReference>
<dbReference type="EMBL" id="JBHSRS010000084">
    <property type="protein sequence ID" value="MFC6284613.1"/>
    <property type="molecule type" value="Genomic_DNA"/>
</dbReference>
<keyword evidence="4" id="KW-1185">Reference proteome</keyword>
<keyword evidence="2" id="KW-0175">Coiled coil</keyword>
<feature type="coiled-coil region" evidence="2">
    <location>
        <begin position="184"/>
        <end position="211"/>
    </location>
</feature>
<sequence>MTIRTLTPIEARVLGTLMEKARTVPDSYPLSLNALVSGCNQKTSRDPLMEVSDDEARAAIESLKAQSLVFEGSSSRVPRFEHNFQRAAGVNETQAVVMGLLMLRGPQTAAELRTNGDRWYKFADTAALEGVLQELQQRGDDGGQAMVQKLPRAPGAREQRWVHLLCGEPDLDAFAASASSAGEASDLLARVTALENTVARLRADNNGLREHVRLISEQLGIDLPDSADLSPL</sequence>
<dbReference type="InterPro" id="IPR036388">
    <property type="entry name" value="WH-like_DNA-bd_sf"/>
</dbReference>
<name>A0ABW1U4V3_9BURK</name>
<dbReference type="InterPro" id="IPR036390">
    <property type="entry name" value="WH_DNA-bd_sf"/>
</dbReference>
<comment type="similarity">
    <text evidence="1">Belongs to the UPF0502 family.</text>
</comment>
<protein>
    <submittedName>
        <fullName evidence="3">YceH family protein</fullName>
    </submittedName>
</protein>
<dbReference type="HAMAP" id="MF_01584">
    <property type="entry name" value="UPF0502"/>
    <property type="match status" value="1"/>
</dbReference>
<dbReference type="Pfam" id="PF04337">
    <property type="entry name" value="DUF480"/>
    <property type="match status" value="1"/>
</dbReference>
<dbReference type="Proteomes" id="UP001596270">
    <property type="component" value="Unassembled WGS sequence"/>
</dbReference>
<dbReference type="SUPFAM" id="SSF46785">
    <property type="entry name" value="Winged helix' DNA-binding domain"/>
    <property type="match status" value="2"/>
</dbReference>
<dbReference type="PANTHER" id="PTHR38768">
    <property type="entry name" value="UPF0502 PROTEIN YCEH"/>
    <property type="match status" value="1"/>
</dbReference>
<evidence type="ECO:0000313" key="3">
    <source>
        <dbReference type="EMBL" id="MFC6284613.1"/>
    </source>
</evidence>
<dbReference type="RefSeq" id="WP_371435109.1">
    <property type="nucleotide sequence ID" value="NZ_JBHSRS010000084.1"/>
</dbReference>
<dbReference type="Gene3D" id="1.10.10.10">
    <property type="entry name" value="Winged helix-like DNA-binding domain superfamily/Winged helix DNA-binding domain"/>
    <property type="match status" value="2"/>
</dbReference>
<gene>
    <name evidence="3" type="ORF">ACFQND_25590</name>
</gene>
<evidence type="ECO:0000256" key="2">
    <source>
        <dbReference type="SAM" id="Coils"/>
    </source>
</evidence>
<organism evidence="3 4">
    <name type="scientific">Polaromonas aquatica</name>
    <dbReference type="NCBI Taxonomy" id="332657"/>
    <lineage>
        <taxon>Bacteria</taxon>
        <taxon>Pseudomonadati</taxon>
        <taxon>Pseudomonadota</taxon>
        <taxon>Betaproteobacteria</taxon>
        <taxon>Burkholderiales</taxon>
        <taxon>Comamonadaceae</taxon>
        <taxon>Polaromonas</taxon>
    </lineage>
</organism>